<dbReference type="PANTHER" id="PTHR46491">
    <property type="entry name" value="CDGSH IRON SULFUR DOMAIN PROTEIN HOMOLOG"/>
    <property type="match status" value="1"/>
</dbReference>
<evidence type="ECO:0000256" key="4">
    <source>
        <dbReference type="ARBA" id="ARBA00023014"/>
    </source>
</evidence>
<dbReference type="Pfam" id="PF06902">
    <property type="entry name" value="Fer4_19"/>
    <property type="match status" value="1"/>
</dbReference>
<protein>
    <submittedName>
        <fullName evidence="6">CDGSH iron-sulfur domain-containing protein</fullName>
    </submittedName>
</protein>
<evidence type="ECO:0000313" key="7">
    <source>
        <dbReference type="Proteomes" id="UP001596150"/>
    </source>
</evidence>
<proteinExistence type="predicted"/>
<sequence>MVKSSVPSMRITVTKDGPYLVRGQVPLSRQAIGADAAGDSVEWVLLESIAAGAAYRLCRCGQSATKPFCDDSHIRIGFVGNETASRKPYAALAQEIDGPAMALTDAESLCAFARFCDRDGKVWNNVSHASSEPAREAFVHQVGQCPSGRLVAWDFETRAPVEPSLPASIVLVEDPSQGVSGPIWVRGGIVIEAADGTPYEIRNRVTLCRCGQSNNKPFCDGTHAAVGFKDS</sequence>
<dbReference type="InterPro" id="IPR052950">
    <property type="entry name" value="CISD"/>
</dbReference>
<keyword evidence="2" id="KW-0479">Metal-binding</keyword>
<dbReference type="InterPro" id="IPR016548">
    <property type="entry name" value="UCP009180"/>
</dbReference>
<gene>
    <name evidence="6" type="ORF">ACFPP9_06255</name>
</gene>
<keyword evidence="1" id="KW-0001">2Fe-2S</keyword>
<dbReference type="RefSeq" id="WP_266342378.1">
    <property type="nucleotide sequence ID" value="NZ_JAPKNH010000001.1"/>
</dbReference>
<accession>A0ABW0PTA1</accession>
<keyword evidence="3" id="KW-0408">Iron</keyword>
<dbReference type="Pfam" id="PF09360">
    <property type="entry name" value="zf-CDGSH"/>
    <property type="match status" value="2"/>
</dbReference>
<dbReference type="Proteomes" id="UP001596150">
    <property type="component" value="Unassembled WGS sequence"/>
</dbReference>
<organism evidence="6 7">
    <name type="scientific">Kaistia terrae</name>
    <dbReference type="NCBI Taxonomy" id="537017"/>
    <lineage>
        <taxon>Bacteria</taxon>
        <taxon>Pseudomonadati</taxon>
        <taxon>Pseudomonadota</taxon>
        <taxon>Alphaproteobacteria</taxon>
        <taxon>Hyphomicrobiales</taxon>
        <taxon>Kaistiaceae</taxon>
        <taxon>Kaistia</taxon>
    </lineage>
</organism>
<evidence type="ECO:0000256" key="1">
    <source>
        <dbReference type="ARBA" id="ARBA00022714"/>
    </source>
</evidence>
<evidence type="ECO:0000259" key="5">
    <source>
        <dbReference type="SMART" id="SM00704"/>
    </source>
</evidence>
<name>A0ABW0PTA1_9HYPH</name>
<evidence type="ECO:0000256" key="2">
    <source>
        <dbReference type="ARBA" id="ARBA00022723"/>
    </source>
</evidence>
<dbReference type="InterPro" id="IPR042216">
    <property type="entry name" value="MitoNEET_CISD"/>
</dbReference>
<evidence type="ECO:0000313" key="6">
    <source>
        <dbReference type="EMBL" id="MFC5515366.1"/>
    </source>
</evidence>
<keyword evidence="4" id="KW-0411">Iron-sulfur</keyword>
<dbReference type="EMBL" id="JBHSML010000003">
    <property type="protein sequence ID" value="MFC5515366.1"/>
    <property type="molecule type" value="Genomic_DNA"/>
</dbReference>
<dbReference type="InterPro" id="IPR018967">
    <property type="entry name" value="FeS-contain_CDGSH-typ"/>
</dbReference>
<dbReference type="SMART" id="SM00704">
    <property type="entry name" value="ZnF_CDGSH"/>
    <property type="match status" value="2"/>
</dbReference>
<dbReference type="Gene3D" id="3.40.5.90">
    <property type="entry name" value="CDGSH iron-sulfur domain, mitoNEET-type"/>
    <property type="match status" value="2"/>
</dbReference>
<evidence type="ECO:0000256" key="3">
    <source>
        <dbReference type="ARBA" id="ARBA00023004"/>
    </source>
</evidence>
<dbReference type="PANTHER" id="PTHR46491:SF3">
    <property type="entry name" value="CDGSH IRON-SULFUR DOMAIN-CONTAINING PROTEIN 3, MITOCHONDRIAL"/>
    <property type="match status" value="1"/>
</dbReference>
<comment type="caution">
    <text evidence="6">The sequence shown here is derived from an EMBL/GenBank/DDBJ whole genome shotgun (WGS) entry which is preliminary data.</text>
</comment>
<feature type="domain" description="Iron-binding zinc finger CDGSH type" evidence="5">
    <location>
        <begin position="192"/>
        <end position="229"/>
    </location>
</feature>
<dbReference type="PIRSF" id="PIRSF009180">
    <property type="entry name" value="UCP009180"/>
    <property type="match status" value="1"/>
</dbReference>
<keyword evidence="7" id="KW-1185">Reference proteome</keyword>
<dbReference type="InterPro" id="IPR010693">
    <property type="entry name" value="Divergent_4Fe-4S_mono-cluster"/>
</dbReference>
<reference evidence="7" key="1">
    <citation type="journal article" date="2019" name="Int. J. Syst. Evol. Microbiol.">
        <title>The Global Catalogue of Microorganisms (GCM) 10K type strain sequencing project: providing services to taxonomists for standard genome sequencing and annotation.</title>
        <authorList>
            <consortium name="The Broad Institute Genomics Platform"/>
            <consortium name="The Broad Institute Genome Sequencing Center for Infectious Disease"/>
            <person name="Wu L."/>
            <person name="Ma J."/>
        </authorList>
    </citation>
    <scope>NUCLEOTIDE SEQUENCE [LARGE SCALE GENOMIC DNA]</scope>
    <source>
        <strain evidence="7">KACC 12633</strain>
    </source>
</reference>
<feature type="domain" description="Iron-binding zinc finger CDGSH type" evidence="5">
    <location>
        <begin position="39"/>
        <end position="79"/>
    </location>
</feature>